<proteinExistence type="predicted"/>
<dbReference type="Proteomes" id="UP000521379">
    <property type="component" value="Unassembled WGS sequence"/>
</dbReference>
<dbReference type="EMBL" id="JAAVUN010000010">
    <property type="protein sequence ID" value="NKE09609.1"/>
    <property type="molecule type" value="Genomic_DNA"/>
</dbReference>
<dbReference type="RefSeq" id="WP_119932724.1">
    <property type="nucleotide sequence ID" value="NZ_JAAVUN010000010.1"/>
</dbReference>
<feature type="transmembrane region" description="Helical" evidence="2">
    <location>
        <begin position="97"/>
        <end position="117"/>
    </location>
</feature>
<feature type="transmembrane region" description="Helical" evidence="2">
    <location>
        <begin position="148"/>
        <end position="169"/>
    </location>
</feature>
<protein>
    <submittedName>
        <fullName evidence="4">DUF1648 domain-containing protein</fullName>
    </submittedName>
</protein>
<dbReference type="Pfam" id="PF07853">
    <property type="entry name" value="DUF1648"/>
    <property type="match status" value="1"/>
</dbReference>
<keyword evidence="2" id="KW-0472">Membrane</keyword>
<keyword evidence="5" id="KW-1185">Reference proteome</keyword>
<keyword evidence="2" id="KW-1133">Transmembrane helix</keyword>
<reference evidence="4 5" key="1">
    <citation type="submission" date="2020-02" db="EMBL/GenBank/DDBJ databases">
        <authorList>
            <person name="Sun Q."/>
        </authorList>
    </citation>
    <scope>NUCLEOTIDE SEQUENCE [LARGE SCALE GENOMIC DNA]</scope>
    <source>
        <strain evidence="4 5">YIM 13062</strain>
    </source>
</reference>
<dbReference type="InterPro" id="IPR012867">
    <property type="entry name" value="DUF1648"/>
</dbReference>
<evidence type="ECO:0000259" key="3">
    <source>
        <dbReference type="Pfam" id="PF07853"/>
    </source>
</evidence>
<name>A0A846TS04_9MICC</name>
<feature type="transmembrane region" description="Helical" evidence="2">
    <location>
        <begin position="181"/>
        <end position="199"/>
    </location>
</feature>
<organism evidence="4 5">
    <name type="scientific">Kocuria subflava</name>
    <dbReference type="NCBI Taxonomy" id="1736139"/>
    <lineage>
        <taxon>Bacteria</taxon>
        <taxon>Bacillati</taxon>
        <taxon>Actinomycetota</taxon>
        <taxon>Actinomycetes</taxon>
        <taxon>Micrococcales</taxon>
        <taxon>Micrococcaceae</taxon>
        <taxon>Kocuria</taxon>
    </lineage>
</organism>
<keyword evidence="2" id="KW-0812">Transmembrane</keyword>
<feature type="transmembrane region" description="Helical" evidence="2">
    <location>
        <begin position="47"/>
        <end position="68"/>
    </location>
</feature>
<evidence type="ECO:0000256" key="1">
    <source>
        <dbReference type="SAM" id="MobiDB-lite"/>
    </source>
</evidence>
<sequence length="290" mass="31175">MSQASRTQLPVPADRPKSSDDLPTGAWLTELHEDGYRPFTWSSRSGWVPVGIGVVVLVATLLMAGAMWDRIPDQVPLHTGADGQVTRWGEKTVTNVLMAPLVGGGAILLSMAIMLAVMSVSRSRPSTGVVQDAESLGTMIRQAATMTVIMRSLSWSLLAFLVVICALEIPRWISGYHAASPVWLFGLATLAVVVLPVLMGRQVRPMIEQELAALAVPLGPGTGRELHAWRFVTVVDDPDAPLWIPFDIPRSNYTVNIAKPAGKVLAAGLVLFLLTLAGFLLLTPVLFPAQ</sequence>
<accession>A0A846TS04</accession>
<feature type="region of interest" description="Disordered" evidence="1">
    <location>
        <begin position="1"/>
        <end position="24"/>
    </location>
</feature>
<evidence type="ECO:0000313" key="4">
    <source>
        <dbReference type="EMBL" id="NKE09609.1"/>
    </source>
</evidence>
<evidence type="ECO:0000256" key="2">
    <source>
        <dbReference type="SAM" id="Phobius"/>
    </source>
</evidence>
<gene>
    <name evidence="4" type="ORF">GTW58_06580</name>
</gene>
<feature type="domain" description="DUF1648" evidence="3">
    <location>
        <begin position="56"/>
        <end position="102"/>
    </location>
</feature>
<evidence type="ECO:0000313" key="5">
    <source>
        <dbReference type="Proteomes" id="UP000521379"/>
    </source>
</evidence>
<feature type="transmembrane region" description="Helical" evidence="2">
    <location>
        <begin position="264"/>
        <end position="287"/>
    </location>
</feature>
<dbReference type="AlphaFoldDB" id="A0A846TS04"/>
<comment type="caution">
    <text evidence="4">The sequence shown here is derived from an EMBL/GenBank/DDBJ whole genome shotgun (WGS) entry which is preliminary data.</text>
</comment>